<evidence type="ECO:0008006" key="5">
    <source>
        <dbReference type="Google" id="ProtNLM"/>
    </source>
</evidence>
<keyword evidence="4" id="KW-1185">Reference proteome</keyword>
<dbReference type="Pfam" id="PF00106">
    <property type="entry name" value="adh_short"/>
    <property type="match status" value="1"/>
</dbReference>
<dbReference type="PANTHER" id="PTHR43669">
    <property type="entry name" value="5-KETO-D-GLUCONATE 5-REDUCTASE"/>
    <property type="match status" value="1"/>
</dbReference>
<sequence length="229" mass="24354">MSSQKTIVVFGSGPGIGNHTAAEFASKGFTHVILLARSKDRLPADAAQVSKAVPGVKVDTLTIDLANLSSIPDVLKKIDGLAPSPEVVFFNAARIKMTPNPLAVPVEEIDEDFKTTNLALHIVAQHYIPKLKGLAESNPAAKPSLLVTNSHLPWDPAPPLLSLSLVKASQRNMVINFNRAFSGAGVHAALVTVEGQVAPANKSLNPKNIAEKTYGLYEDGKVLEVNIKE</sequence>
<evidence type="ECO:0000256" key="1">
    <source>
        <dbReference type="ARBA" id="ARBA00006484"/>
    </source>
</evidence>
<dbReference type="GO" id="GO:0016491">
    <property type="term" value="F:oxidoreductase activity"/>
    <property type="evidence" value="ECO:0007669"/>
    <property type="project" value="UniProtKB-KW"/>
</dbReference>
<dbReference type="PANTHER" id="PTHR43669:SF3">
    <property type="entry name" value="ALCOHOL DEHYDROGENASE, PUTATIVE (AFU_ORTHOLOGUE AFUA_3G03445)-RELATED"/>
    <property type="match status" value="1"/>
</dbReference>
<dbReference type="InterPro" id="IPR036291">
    <property type="entry name" value="NAD(P)-bd_dom_sf"/>
</dbReference>
<dbReference type="OrthoDB" id="5336600at2759"/>
<reference evidence="3" key="1">
    <citation type="journal article" date="2020" name="Stud. Mycol.">
        <title>101 Dothideomycetes genomes: a test case for predicting lifestyles and emergence of pathogens.</title>
        <authorList>
            <person name="Haridas S."/>
            <person name="Albert R."/>
            <person name="Binder M."/>
            <person name="Bloem J."/>
            <person name="Labutti K."/>
            <person name="Salamov A."/>
            <person name="Andreopoulos B."/>
            <person name="Baker S."/>
            <person name="Barry K."/>
            <person name="Bills G."/>
            <person name="Bluhm B."/>
            <person name="Cannon C."/>
            <person name="Castanera R."/>
            <person name="Culley D."/>
            <person name="Daum C."/>
            <person name="Ezra D."/>
            <person name="Gonzalez J."/>
            <person name="Henrissat B."/>
            <person name="Kuo A."/>
            <person name="Liang C."/>
            <person name="Lipzen A."/>
            <person name="Lutzoni F."/>
            <person name="Magnuson J."/>
            <person name="Mondo S."/>
            <person name="Nolan M."/>
            <person name="Ohm R."/>
            <person name="Pangilinan J."/>
            <person name="Park H.-J."/>
            <person name="Ramirez L."/>
            <person name="Alfaro M."/>
            <person name="Sun H."/>
            <person name="Tritt A."/>
            <person name="Yoshinaga Y."/>
            <person name="Zwiers L.-H."/>
            <person name="Turgeon B."/>
            <person name="Goodwin S."/>
            <person name="Spatafora J."/>
            <person name="Crous P."/>
            <person name="Grigoriev I."/>
        </authorList>
    </citation>
    <scope>NUCLEOTIDE SEQUENCE</scope>
    <source>
        <strain evidence="3">CBS 627.86</strain>
    </source>
</reference>
<dbReference type="Proteomes" id="UP000799770">
    <property type="component" value="Unassembled WGS sequence"/>
</dbReference>
<organism evidence="3 4">
    <name type="scientific">Lophiotrema nucula</name>
    <dbReference type="NCBI Taxonomy" id="690887"/>
    <lineage>
        <taxon>Eukaryota</taxon>
        <taxon>Fungi</taxon>
        <taxon>Dikarya</taxon>
        <taxon>Ascomycota</taxon>
        <taxon>Pezizomycotina</taxon>
        <taxon>Dothideomycetes</taxon>
        <taxon>Pleosporomycetidae</taxon>
        <taxon>Pleosporales</taxon>
        <taxon>Lophiotremataceae</taxon>
        <taxon>Lophiotrema</taxon>
    </lineage>
</organism>
<evidence type="ECO:0000256" key="2">
    <source>
        <dbReference type="ARBA" id="ARBA00023002"/>
    </source>
</evidence>
<comment type="similarity">
    <text evidence="1">Belongs to the short-chain dehydrogenases/reductases (SDR) family.</text>
</comment>
<dbReference type="AlphaFoldDB" id="A0A6A5Z787"/>
<accession>A0A6A5Z787</accession>
<name>A0A6A5Z787_9PLEO</name>
<evidence type="ECO:0000313" key="3">
    <source>
        <dbReference type="EMBL" id="KAF2115026.1"/>
    </source>
</evidence>
<keyword evidence="2" id="KW-0560">Oxidoreductase</keyword>
<protein>
    <recommendedName>
        <fullName evidence="5">NAD(P)-binding protein</fullName>
    </recommendedName>
</protein>
<dbReference type="EMBL" id="ML977324">
    <property type="protein sequence ID" value="KAF2115026.1"/>
    <property type="molecule type" value="Genomic_DNA"/>
</dbReference>
<dbReference type="SUPFAM" id="SSF51735">
    <property type="entry name" value="NAD(P)-binding Rossmann-fold domains"/>
    <property type="match status" value="1"/>
</dbReference>
<gene>
    <name evidence="3" type="ORF">BDV96DRAFT_600170</name>
</gene>
<dbReference type="InterPro" id="IPR002347">
    <property type="entry name" value="SDR_fam"/>
</dbReference>
<proteinExistence type="inferred from homology"/>
<evidence type="ECO:0000313" key="4">
    <source>
        <dbReference type="Proteomes" id="UP000799770"/>
    </source>
</evidence>
<dbReference type="Gene3D" id="3.40.50.720">
    <property type="entry name" value="NAD(P)-binding Rossmann-like Domain"/>
    <property type="match status" value="1"/>
</dbReference>